<accession>A0A4R9G4Y9</accession>
<dbReference type="AlphaFoldDB" id="A0A4R9G4Y9"/>
<reference evidence="2" key="1">
    <citation type="submission" date="2018-10" db="EMBL/GenBank/DDBJ databases">
        <authorList>
            <person name="Vincent A.T."/>
            <person name="Schiettekatte O."/>
            <person name="Bourhy P."/>
            <person name="Veyrier F.J."/>
            <person name="Picardeau M."/>
        </authorList>
    </citation>
    <scope>NUCLEOTIDE SEQUENCE</scope>
    <source>
        <strain evidence="2">201702406</strain>
    </source>
</reference>
<dbReference type="Proteomes" id="UP000298057">
    <property type="component" value="Unassembled WGS sequence"/>
</dbReference>
<gene>
    <name evidence="1" type="ORF">EHQ81_15290</name>
    <name evidence="2" type="ORF">EHQ82_17315</name>
</gene>
<evidence type="ECO:0000313" key="4">
    <source>
        <dbReference type="Proteomes" id="UP000298057"/>
    </source>
</evidence>
<protein>
    <submittedName>
        <fullName evidence="1">Uncharacterized protein</fullName>
    </submittedName>
</protein>
<comment type="caution">
    <text evidence="1">The sequence shown here is derived from an EMBL/GenBank/DDBJ whole genome shotgun (WGS) entry which is preliminary data.</text>
</comment>
<proteinExistence type="predicted"/>
<dbReference type="EMBL" id="RQGU01000130">
    <property type="protein sequence ID" value="TGM14532.1"/>
    <property type="molecule type" value="Genomic_DNA"/>
</dbReference>
<dbReference type="OrthoDB" id="338480at2"/>
<organism evidence="1 3">
    <name type="scientific">Leptospira selangorensis</name>
    <dbReference type="NCBI Taxonomy" id="2484982"/>
    <lineage>
        <taxon>Bacteria</taxon>
        <taxon>Pseudomonadati</taxon>
        <taxon>Spirochaetota</taxon>
        <taxon>Spirochaetia</taxon>
        <taxon>Leptospirales</taxon>
        <taxon>Leptospiraceae</taxon>
        <taxon>Leptospira</taxon>
    </lineage>
</organism>
<dbReference type="Proteomes" id="UP000297832">
    <property type="component" value="Unassembled WGS sequence"/>
</dbReference>
<dbReference type="EMBL" id="RQGV01000018">
    <property type="protein sequence ID" value="TGM12423.1"/>
    <property type="molecule type" value="Genomic_DNA"/>
</dbReference>
<evidence type="ECO:0000313" key="1">
    <source>
        <dbReference type="EMBL" id="TGM12423.1"/>
    </source>
</evidence>
<name>A0A4R9G4Y9_9LEPT</name>
<evidence type="ECO:0000313" key="2">
    <source>
        <dbReference type="EMBL" id="TGM14532.1"/>
    </source>
</evidence>
<evidence type="ECO:0000313" key="3">
    <source>
        <dbReference type="Proteomes" id="UP000297832"/>
    </source>
</evidence>
<sequence>MSGLGKIRRYPYFILPFFLFQFSISFYPTPSGLETGYQIKQKVHKNLVKWTHKADMDEDGIYSGWMSDSSEYDPSSEISDFLISRFFTKTSKKQLSCGSQFVLSNLLTDLPPPLSI</sequence>
<keyword evidence="4" id="KW-1185">Reference proteome</keyword>
<reference evidence="3 4" key="2">
    <citation type="journal article" date="2019" name="PLoS Negl. Trop. Dis.">
        <title>Revisiting the worldwide diversity of Leptospira species in the environment.</title>
        <authorList>
            <person name="Vincent A.T."/>
            <person name="Schiettekatte O."/>
            <person name="Bourhy P."/>
            <person name="Veyrier F.J."/>
            <person name="Picardeau M."/>
        </authorList>
    </citation>
    <scope>NUCLEOTIDE SEQUENCE [LARGE SCALE GENOMIC DNA]</scope>
    <source>
        <strain evidence="1 3">201702405</strain>
        <strain evidence="4">201702406</strain>
    </source>
</reference>
<dbReference type="RefSeq" id="WP_135628580.1">
    <property type="nucleotide sequence ID" value="NZ_RQES01000012.1"/>
</dbReference>